<dbReference type="InterPro" id="IPR036663">
    <property type="entry name" value="Fumarylacetoacetase_C_sf"/>
</dbReference>
<dbReference type="SUPFAM" id="SSF56529">
    <property type="entry name" value="FAH"/>
    <property type="match status" value="1"/>
</dbReference>
<evidence type="ECO:0000256" key="1">
    <source>
        <dbReference type="ARBA" id="ARBA00010211"/>
    </source>
</evidence>
<gene>
    <name evidence="4" type="ORF">PY650_34020</name>
</gene>
<dbReference type="InterPro" id="IPR011234">
    <property type="entry name" value="Fumarylacetoacetase-like_C"/>
</dbReference>
<reference evidence="4" key="1">
    <citation type="submission" date="2023-06" db="EMBL/GenBank/DDBJ databases">
        <title>Phylogenetic Diversity of Rhizobium strains.</title>
        <authorList>
            <person name="Moura F.T."/>
            <person name="Helene L.C.F."/>
            <person name="Hungria M."/>
        </authorList>
    </citation>
    <scope>NUCLEOTIDE SEQUENCE</scope>
    <source>
        <strain evidence="4">CCGE524</strain>
    </source>
</reference>
<name>A0ABT7KPF7_9HYPH</name>
<dbReference type="EMBL" id="JARFYN010000086">
    <property type="protein sequence ID" value="MDL2410511.1"/>
    <property type="molecule type" value="Genomic_DNA"/>
</dbReference>
<keyword evidence="2" id="KW-0479">Metal-binding</keyword>
<feature type="domain" description="Fumarylacetoacetase-like C-terminal" evidence="3">
    <location>
        <begin position="6"/>
        <end position="93"/>
    </location>
</feature>
<dbReference type="Gene3D" id="3.90.850.10">
    <property type="entry name" value="Fumarylacetoacetase-like, C-terminal domain"/>
    <property type="match status" value="1"/>
</dbReference>
<protein>
    <submittedName>
        <fullName evidence="4">Fumarylacetoacetate hydrolase family protein</fullName>
    </submittedName>
</protein>
<dbReference type="InterPro" id="IPR051121">
    <property type="entry name" value="FAH"/>
</dbReference>
<proteinExistence type="inferred from homology"/>
<sequence length="99" mass="10860">MALLAIVTADEIPDPHALRIQTWLTDTVMQDANTSEMFFDVPTIIEHLSEFIDLEAGDIIAMGTPAGVGFKRNPPIFMTAGDVISVSIEKIGPHKPRDR</sequence>
<keyword evidence="5" id="KW-1185">Reference proteome</keyword>
<evidence type="ECO:0000256" key="2">
    <source>
        <dbReference type="ARBA" id="ARBA00022723"/>
    </source>
</evidence>
<evidence type="ECO:0000313" key="4">
    <source>
        <dbReference type="EMBL" id="MDL2410511.1"/>
    </source>
</evidence>
<evidence type="ECO:0000313" key="5">
    <source>
        <dbReference type="Proteomes" id="UP001172630"/>
    </source>
</evidence>
<accession>A0ABT7KPF7</accession>
<dbReference type="RefSeq" id="WP_285884402.1">
    <property type="nucleotide sequence ID" value="NZ_JARFYN010000086.1"/>
</dbReference>
<organism evidence="4 5">
    <name type="scientific">Rhizobium calliandrae</name>
    <dbReference type="NCBI Taxonomy" id="1312182"/>
    <lineage>
        <taxon>Bacteria</taxon>
        <taxon>Pseudomonadati</taxon>
        <taxon>Pseudomonadota</taxon>
        <taxon>Alphaproteobacteria</taxon>
        <taxon>Hyphomicrobiales</taxon>
        <taxon>Rhizobiaceae</taxon>
        <taxon>Rhizobium/Agrobacterium group</taxon>
        <taxon>Rhizobium</taxon>
    </lineage>
</organism>
<dbReference type="PANTHER" id="PTHR42796:SF4">
    <property type="entry name" value="FUMARYLACETOACETATE HYDROLASE DOMAIN-CONTAINING PROTEIN 2A"/>
    <property type="match status" value="1"/>
</dbReference>
<dbReference type="PANTHER" id="PTHR42796">
    <property type="entry name" value="FUMARYLACETOACETATE HYDROLASE DOMAIN-CONTAINING PROTEIN 2A-RELATED"/>
    <property type="match status" value="1"/>
</dbReference>
<comment type="similarity">
    <text evidence="1">Belongs to the FAH family.</text>
</comment>
<evidence type="ECO:0000259" key="3">
    <source>
        <dbReference type="Pfam" id="PF01557"/>
    </source>
</evidence>
<comment type="caution">
    <text evidence="4">The sequence shown here is derived from an EMBL/GenBank/DDBJ whole genome shotgun (WGS) entry which is preliminary data.</text>
</comment>
<dbReference type="GO" id="GO:0016787">
    <property type="term" value="F:hydrolase activity"/>
    <property type="evidence" value="ECO:0007669"/>
    <property type="project" value="UniProtKB-KW"/>
</dbReference>
<dbReference type="Pfam" id="PF01557">
    <property type="entry name" value="FAA_hydrolase"/>
    <property type="match status" value="1"/>
</dbReference>
<keyword evidence="4" id="KW-0378">Hydrolase</keyword>
<dbReference type="Proteomes" id="UP001172630">
    <property type="component" value="Unassembled WGS sequence"/>
</dbReference>